<sequence length="537" mass="59453">MLVFEVKSEFPFFSLPNHPVYLDSAATTQKPRVLIDAYSRLLCQGVANVHRSAYRLANQWTDAFEQARQTVADFLGANASSMVWTRGTTESINLVARCFVEPMLKPGDRIAVSLLEHHANLVPWQQVCQRTGAELVFLPLNVEHQLDVSKLDEFFSTPVRFVAVTAMSNALGIVNDIPAIVAAAHRHQAKVLVDAAQYVAHQPIHVRAWDCDFLAFSAHKLYGPTGLGVLYGKPQLLASMLPWLTGGEMVTSVQQFSAEFQQAPLKFEAGTPAFIEAVAFAEVLRWLGTLDRQAFHAQEQKLLQMLDKGLDDIRHVHRLIKVGERAAISSFVVEAWHASDVASLLNERNIALRAGQLCAMPLLARLQQPALLRVSLGLYSDENDINALLNTLNDLSASTKSTAQVNDNPISLMQQARSWEQKNRVLMQLGKQWSLPVPVPHHDSNQVQGCDSSTWLVGQYQQQQWTFAIDSEARIIRGIGALLSTLVNDKSSQQILAMDLAAELNQLGLTAHLSASRNNGVRAIIERIRQQVAAEVS</sequence>
<dbReference type="GO" id="GO:0031071">
    <property type="term" value="F:cysteine desulfurase activity"/>
    <property type="evidence" value="ECO:0007669"/>
    <property type="project" value="UniProtKB-EC"/>
</dbReference>
<evidence type="ECO:0000313" key="9">
    <source>
        <dbReference type="EMBL" id="TDQ51250.1"/>
    </source>
</evidence>
<evidence type="ECO:0000256" key="6">
    <source>
        <dbReference type="ARBA" id="ARBA00050776"/>
    </source>
</evidence>
<feature type="domain" description="Aminotransferase class V" evidence="7">
    <location>
        <begin position="20"/>
        <end position="388"/>
    </location>
</feature>
<evidence type="ECO:0000313" key="10">
    <source>
        <dbReference type="Proteomes" id="UP000295375"/>
    </source>
</evidence>
<dbReference type="SUPFAM" id="SSF82649">
    <property type="entry name" value="SufE/NifU"/>
    <property type="match status" value="1"/>
</dbReference>
<keyword evidence="5" id="KW-0663">Pyridoxal phosphate</keyword>
<evidence type="ECO:0000256" key="5">
    <source>
        <dbReference type="ARBA" id="ARBA00022898"/>
    </source>
</evidence>
<evidence type="ECO:0000256" key="1">
    <source>
        <dbReference type="ARBA" id="ARBA00001933"/>
    </source>
</evidence>
<dbReference type="Gene3D" id="3.90.1010.10">
    <property type="match status" value="1"/>
</dbReference>
<dbReference type="PANTHER" id="PTHR43586">
    <property type="entry name" value="CYSTEINE DESULFURASE"/>
    <property type="match status" value="1"/>
</dbReference>
<evidence type="ECO:0000256" key="2">
    <source>
        <dbReference type="ARBA" id="ARBA00010447"/>
    </source>
</evidence>
<dbReference type="AlphaFoldDB" id="A0A4R6UV90"/>
<feature type="domain" description="Fe-S metabolism associated" evidence="8">
    <location>
        <begin position="413"/>
        <end position="531"/>
    </location>
</feature>
<dbReference type="RefSeq" id="WP_162848133.1">
    <property type="nucleotide sequence ID" value="NZ_CP037953.1"/>
</dbReference>
<dbReference type="EMBL" id="SNYM01000001">
    <property type="protein sequence ID" value="TDQ51250.1"/>
    <property type="molecule type" value="Genomic_DNA"/>
</dbReference>
<evidence type="ECO:0000256" key="4">
    <source>
        <dbReference type="ARBA" id="ARBA00022679"/>
    </source>
</evidence>
<comment type="cofactor">
    <cofactor evidence="1">
        <name>pyridoxal 5'-phosphate</name>
        <dbReference type="ChEBI" id="CHEBI:597326"/>
    </cofactor>
</comment>
<gene>
    <name evidence="9" type="ORF">EV696_101223</name>
</gene>
<name>A0A4R6UV90_9GAMM</name>
<protein>
    <recommendedName>
        <fullName evidence="3">cysteine desulfurase</fullName>
        <ecNumber evidence="3">2.8.1.7</ecNumber>
    </recommendedName>
</protein>
<proteinExistence type="inferred from homology"/>
<dbReference type="GO" id="GO:0006534">
    <property type="term" value="P:cysteine metabolic process"/>
    <property type="evidence" value="ECO:0007669"/>
    <property type="project" value="InterPro"/>
</dbReference>
<comment type="catalytic activity">
    <reaction evidence="6">
        <text>(sulfur carrier)-H + L-cysteine = (sulfur carrier)-SH + L-alanine</text>
        <dbReference type="Rhea" id="RHEA:43892"/>
        <dbReference type="Rhea" id="RHEA-COMP:14737"/>
        <dbReference type="Rhea" id="RHEA-COMP:14739"/>
        <dbReference type="ChEBI" id="CHEBI:29917"/>
        <dbReference type="ChEBI" id="CHEBI:35235"/>
        <dbReference type="ChEBI" id="CHEBI:57972"/>
        <dbReference type="ChEBI" id="CHEBI:64428"/>
        <dbReference type="EC" id="2.8.1.7"/>
    </reaction>
</comment>
<comment type="caution">
    <text evidence="9">The sequence shown here is derived from an EMBL/GenBank/DDBJ whole genome shotgun (WGS) entry which is preliminary data.</text>
</comment>
<dbReference type="InterPro" id="IPR015424">
    <property type="entry name" value="PyrdxlP-dep_Trfase"/>
</dbReference>
<dbReference type="CDD" id="cd06453">
    <property type="entry name" value="SufS_like"/>
    <property type="match status" value="1"/>
</dbReference>
<keyword evidence="4" id="KW-0808">Transferase</keyword>
<dbReference type="InterPro" id="IPR000192">
    <property type="entry name" value="Aminotrans_V_dom"/>
</dbReference>
<dbReference type="Pfam" id="PF00266">
    <property type="entry name" value="Aminotran_5"/>
    <property type="match status" value="1"/>
</dbReference>
<dbReference type="InterPro" id="IPR020578">
    <property type="entry name" value="Aminotrans_V_PyrdxlP_BS"/>
</dbReference>
<dbReference type="InterPro" id="IPR003808">
    <property type="entry name" value="Fe-S_metab-assoc_dom"/>
</dbReference>
<evidence type="ECO:0000259" key="7">
    <source>
        <dbReference type="Pfam" id="PF00266"/>
    </source>
</evidence>
<dbReference type="SUPFAM" id="SSF53383">
    <property type="entry name" value="PLP-dependent transferases"/>
    <property type="match status" value="1"/>
</dbReference>
<evidence type="ECO:0000256" key="3">
    <source>
        <dbReference type="ARBA" id="ARBA00012239"/>
    </source>
</evidence>
<dbReference type="Gene3D" id="3.90.1150.10">
    <property type="entry name" value="Aspartate Aminotransferase, domain 1"/>
    <property type="match status" value="1"/>
</dbReference>
<dbReference type="InterPro" id="IPR010970">
    <property type="entry name" value="Cys_dSase_SufS"/>
</dbReference>
<dbReference type="PROSITE" id="PS00595">
    <property type="entry name" value="AA_TRANSFER_CLASS_5"/>
    <property type="match status" value="1"/>
</dbReference>
<dbReference type="EC" id="2.8.1.7" evidence="3"/>
<dbReference type="Gene3D" id="3.40.640.10">
    <property type="entry name" value="Type I PLP-dependent aspartate aminotransferase-like (Major domain)"/>
    <property type="match status" value="1"/>
</dbReference>
<organism evidence="9 10">
    <name type="scientific">Permianibacter aggregans</name>
    <dbReference type="NCBI Taxonomy" id="1510150"/>
    <lineage>
        <taxon>Bacteria</taxon>
        <taxon>Pseudomonadati</taxon>
        <taxon>Pseudomonadota</taxon>
        <taxon>Gammaproteobacteria</taxon>
        <taxon>Pseudomonadales</taxon>
        <taxon>Pseudomonadaceae</taxon>
        <taxon>Permianibacter</taxon>
    </lineage>
</organism>
<accession>A0A4R6UV90</accession>
<dbReference type="Pfam" id="PF02657">
    <property type="entry name" value="SufE"/>
    <property type="match status" value="1"/>
</dbReference>
<keyword evidence="10" id="KW-1185">Reference proteome</keyword>
<dbReference type="InterPro" id="IPR015422">
    <property type="entry name" value="PyrdxlP-dep_Trfase_small"/>
</dbReference>
<evidence type="ECO:0000259" key="8">
    <source>
        <dbReference type="Pfam" id="PF02657"/>
    </source>
</evidence>
<comment type="similarity">
    <text evidence="2">Belongs to the class-V pyridoxal-phosphate-dependent aminotransferase family. Csd subfamily.</text>
</comment>
<dbReference type="InterPro" id="IPR015421">
    <property type="entry name" value="PyrdxlP-dep_Trfase_major"/>
</dbReference>
<reference evidence="9 10" key="1">
    <citation type="submission" date="2019-03" db="EMBL/GenBank/DDBJ databases">
        <title>Genomic Encyclopedia of Type Strains, Phase IV (KMG-IV): sequencing the most valuable type-strain genomes for metagenomic binning, comparative biology and taxonomic classification.</title>
        <authorList>
            <person name="Goeker M."/>
        </authorList>
    </citation>
    <scope>NUCLEOTIDE SEQUENCE [LARGE SCALE GENOMIC DNA]</scope>
    <source>
        <strain evidence="9 10">DSM 103792</strain>
    </source>
</reference>
<dbReference type="GO" id="GO:0030170">
    <property type="term" value="F:pyridoxal phosphate binding"/>
    <property type="evidence" value="ECO:0007669"/>
    <property type="project" value="InterPro"/>
</dbReference>
<dbReference type="Proteomes" id="UP000295375">
    <property type="component" value="Unassembled WGS sequence"/>
</dbReference>
<dbReference type="PANTHER" id="PTHR43586:SF8">
    <property type="entry name" value="CYSTEINE DESULFURASE 1, CHLOROPLASTIC"/>
    <property type="match status" value="1"/>
</dbReference>